<reference evidence="4" key="1">
    <citation type="submission" date="2016-10" db="EMBL/GenBank/DDBJ databases">
        <authorList>
            <person name="Varghese N."/>
            <person name="Submissions S."/>
        </authorList>
    </citation>
    <scope>NUCLEOTIDE SEQUENCE [LARGE SCALE GENOMIC DNA]</scope>
    <source>
        <strain evidence="4">CGMCC 4.3506</strain>
    </source>
</reference>
<organism evidence="3 4">
    <name type="scientific">Lentzea fradiae</name>
    <dbReference type="NCBI Taxonomy" id="200378"/>
    <lineage>
        <taxon>Bacteria</taxon>
        <taxon>Bacillati</taxon>
        <taxon>Actinomycetota</taxon>
        <taxon>Actinomycetes</taxon>
        <taxon>Pseudonocardiales</taxon>
        <taxon>Pseudonocardiaceae</taxon>
        <taxon>Lentzea</taxon>
    </lineage>
</organism>
<dbReference type="RefSeq" id="WP_090051590.1">
    <property type="nucleotide sequence ID" value="NZ_FNCC01000008.1"/>
</dbReference>
<gene>
    <name evidence="3" type="ORF">SAMN05216553_108422</name>
</gene>
<accession>A0A1G7UV73</accession>
<protein>
    <recommendedName>
        <fullName evidence="2">ATP-grasp domain-containing protein</fullName>
    </recommendedName>
</protein>
<dbReference type="GO" id="GO:0046872">
    <property type="term" value="F:metal ion binding"/>
    <property type="evidence" value="ECO:0007669"/>
    <property type="project" value="InterPro"/>
</dbReference>
<dbReference type="Gene3D" id="3.30.470.20">
    <property type="entry name" value="ATP-grasp fold, B domain"/>
    <property type="match status" value="1"/>
</dbReference>
<dbReference type="SUPFAM" id="SSF56059">
    <property type="entry name" value="Glutathione synthetase ATP-binding domain-like"/>
    <property type="match status" value="1"/>
</dbReference>
<dbReference type="GO" id="GO:0005524">
    <property type="term" value="F:ATP binding"/>
    <property type="evidence" value="ECO:0007669"/>
    <property type="project" value="UniProtKB-UniRule"/>
</dbReference>
<keyword evidence="4" id="KW-1185">Reference proteome</keyword>
<dbReference type="PROSITE" id="PS50975">
    <property type="entry name" value="ATP_GRASP"/>
    <property type="match status" value="1"/>
</dbReference>
<keyword evidence="1" id="KW-0067">ATP-binding</keyword>
<name>A0A1G7UV73_9PSEU</name>
<evidence type="ECO:0000313" key="3">
    <source>
        <dbReference type="EMBL" id="SDG51191.1"/>
    </source>
</evidence>
<evidence type="ECO:0000259" key="2">
    <source>
        <dbReference type="PROSITE" id="PS50975"/>
    </source>
</evidence>
<evidence type="ECO:0000313" key="4">
    <source>
        <dbReference type="Proteomes" id="UP000199623"/>
    </source>
</evidence>
<dbReference type="EMBL" id="FNCC01000008">
    <property type="protein sequence ID" value="SDG51191.1"/>
    <property type="molecule type" value="Genomic_DNA"/>
</dbReference>
<evidence type="ECO:0000256" key="1">
    <source>
        <dbReference type="PROSITE-ProRule" id="PRU00409"/>
    </source>
</evidence>
<dbReference type="OrthoDB" id="20966at2"/>
<proteinExistence type="predicted"/>
<dbReference type="Proteomes" id="UP000199623">
    <property type="component" value="Unassembled WGS sequence"/>
</dbReference>
<feature type="domain" description="ATP-grasp" evidence="2">
    <location>
        <begin position="143"/>
        <end position="345"/>
    </location>
</feature>
<dbReference type="AlphaFoldDB" id="A0A1G7UV73"/>
<dbReference type="STRING" id="200378.SAMN05216553_108422"/>
<sequence>MTSARTVRLGTFDVEARWRPAGLATLPAVRDPGGDAVSSAMDELLVVACDPGDLLVTGAEVPPSFLTVLGDAGVETGHRVAPHGTGTVEERLLSHPPEDLRGCGFAPYAVLPETAALVGALGLRTAQPDHAVVRAVSSKSWSNALVRELGLPGAGVVVDSVPRLLEEVEALDGAPALLKDPFGVSGRGTIEVSSPGVLRSVGRVLTKQADRGAAVEVLVQPRFDRVADFSAQFHVHEDGRVDWHGTRLIENTGFAYTGSRPVPAALGTRLGRAGYREVMADVGAALAAAGYHGPVCVDSMLLRDGTLVPVLEINPRMSMGLLSILAARRLAGPATTARLAVRALRTDSPHRTFDALVALLRRNGVLFRSGGTGLLPLTAGTLSSSRGRLYCAVVARDDDEDRELGAELDAIAGSPPDRWAAVSRAS</sequence>
<keyword evidence="1" id="KW-0547">Nucleotide-binding</keyword>
<dbReference type="InterPro" id="IPR011761">
    <property type="entry name" value="ATP-grasp"/>
</dbReference>